<dbReference type="PROSITE" id="PS50966">
    <property type="entry name" value="ZF_SWIM"/>
    <property type="match status" value="1"/>
</dbReference>
<keyword evidence="1" id="KW-0479">Metal-binding</keyword>
<reference evidence="3" key="2">
    <citation type="submission" date="2020-11" db="EMBL/GenBank/DDBJ databases">
        <authorList>
            <person name="McCartney M.A."/>
            <person name="Auch B."/>
            <person name="Kono T."/>
            <person name="Mallez S."/>
            <person name="Becker A."/>
            <person name="Gohl D.M."/>
            <person name="Silverstein K.A.T."/>
            <person name="Koren S."/>
            <person name="Bechman K.B."/>
            <person name="Herman A."/>
            <person name="Abrahante J.E."/>
            <person name="Garbe J."/>
        </authorList>
    </citation>
    <scope>NUCLEOTIDE SEQUENCE</scope>
    <source>
        <strain evidence="3">Duluth1</strain>
        <tissue evidence="3">Whole animal</tissue>
    </source>
</reference>
<reference evidence="3" key="1">
    <citation type="journal article" date="2019" name="bioRxiv">
        <title>The Genome of the Zebra Mussel, Dreissena polymorpha: A Resource for Invasive Species Research.</title>
        <authorList>
            <person name="McCartney M.A."/>
            <person name="Auch B."/>
            <person name="Kono T."/>
            <person name="Mallez S."/>
            <person name="Zhang Y."/>
            <person name="Obille A."/>
            <person name="Becker A."/>
            <person name="Abrahante J.E."/>
            <person name="Garbe J."/>
            <person name="Badalamenti J.P."/>
            <person name="Herman A."/>
            <person name="Mangelson H."/>
            <person name="Liachko I."/>
            <person name="Sullivan S."/>
            <person name="Sone E.D."/>
            <person name="Koren S."/>
            <person name="Silverstein K.A.T."/>
            <person name="Beckman K.B."/>
            <person name="Gohl D.M."/>
        </authorList>
    </citation>
    <scope>NUCLEOTIDE SEQUENCE</scope>
    <source>
        <strain evidence="3">Duluth1</strain>
        <tissue evidence="3">Whole animal</tissue>
    </source>
</reference>
<proteinExistence type="predicted"/>
<dbReference type="InterPro" id="IPR007527">
    <property type="entry name" value="Znf_SWIM"/>
</dbReference>
<keyword evidence="1" id="KW-0863">Zinc-finger</keyword>
<dbReference type="EMBL" id="JAIWYP010000005">
    <property type="protein sequence ID" value="KAH3818182.1"/>
    <property type="molecule type" value="Genomic_DNA"/>
</dbReference>
<evidence type="ECO:0000256" key="1">
    <source>
        <dbReference type="PROSITE-ProRule" id="PRU00325"/>
    </source>
</evidence>
<dbReference type="AlphaFoldDB" id="A0A9D4JS83"/>
<gene>
    <name evidence="3" type="ORF">DPMN_119780</name>
</gene>
<evidence type="ECO:0000259" key="2">
    <source>
        <dbReference type="PROSITE" id="PS50966"/>
    </source>
</evidence>
<accession>A0A9D4JS83</accession>
<keyword evidence="4" id="KW-1185">Reference proteome</keyword>
<dbReference type="Proteomes" id="UP000828390">
    <property type="component" value="Unassembled WGS sequence"/>
</dbReference>
<name>A0A9D4JS83_DREPO</name>
<dbReference type="PANTHER" id="PTHR47526">
    <property type="entry name" value="ATP-DEPENDENT DNA HELICASE"/>
    <property type="match status" value="1"/>
</dbReference>
<dbReference type="PANTHER" id="PTHR47526:SF3">
    <property type="entry name" value="PHD-TYPE DOMAIN-CONTAINING PROTEIN"/>
    <property type="match status" value="1"/>
</dbReference>
<keyword evidence="1" id="KW-0862">Zinc</keyword>
<organism evidence="3 4">
    <name type="scientific">Dreissena polymorpha</name>
    <name type="common">Zebra mussel</name>
    <name type="synonym">Mytilus polymorpha</name>
    <dbReference type="NCBI Taxonomy" id="45954"/>
    <lineage>
        <taxon>Eukaryota</taxon>
        <taxon>Metazoa</taxon>
        <taxon>Spiralia</taxon>
        <taxon>Lophotrochozoa</taxon>
        <taxon>Mollusca</taxon>
        <taxon>Bivalvia</taxon>
        <taxon>Autobranchia</taxon>
        <taxon>Heteroconchia</taxon>
        <taxon>Euheterodonta</taxon>
        <taxon>Imparidentia</taxon>
        <taxon>Neoheterodontei</taxon>
        <taxon>Myida</taxon>
        <taxon>Dreissenoidea</taxon>
        <taxon>Dreissenidae</taxon>
        <taxon>Dreissena</taxon>
    </lineage>
</organism>
<evidence type="ECO:0000313" key="3">
    <source>
        <dbReference type="EMBL" id="KAH3818182.1"/>
    </source>
</evidence>
<protein>
    <recommendedName>
        <fullName evidence="2">SWIM-type domain-containing protein</fullName>
    </recommendedName>
</protein>
<evidence type="ECO:0000313" key="4">
    <source>
        <dbReference type="Proteomes" id="UP000828390"/>
    </source>
</evidence>
<sequence length="90" mass="9932">MKCKVTPSMSINSKCYNVWAVIEKNVPGRSGGKVLSAYCTCTAGMFGTCNHVAGLLFRIEHAVKTGETEFQKPASNQCGMCQKESQCYRW</sequence>
<comment type="caution">
    <text evidence="3">The sequence shown here is derived from an EMBL/GenBank/DDBJ whole genome shotgun (WGS) entry which is preliminary data.</text>
</comment>
<feature type="domain" description="SWIM-type" evidence="2">
    <location>
        <begin position="24"/>
        <end position="60"/>
    </location>
</feature>
<dbReference type="GO" id="GO:0008270">
    <property type="term" value="F:zinc ion binding"/>
    <property type="evidence" value="ECO:0007669"/>
    <property type="project" value="UniProtKB-KW"/>
</dbReference>